<dbReference type="SMR" id="A0A1D8PPD8"/>
<comment type="similarity">
    <text evidence="3">Belongs to the multicopper oxidase family.</text>
</comment>
<dbReference type="InterPro" id="IPR002355">
    <property type="entry name" value="Cu_oxidase_Cu_BS"/>
</dbReference>
<dbReference type="PROSITE" id="PS00080">
    <property type="entry name" value="MULTICOPPER_OXIDASE2"/>
    <property type="match status" value="1"/>
</dbReference>
<evidence type="ECO:0000256" key="11">
    <source>
        <dbReference type="ARBA" id="ARBA00022989"/>
    </source>
</evidence>
<evidence type="ECO:0000256" key="8">
    <source>
        <dbReference type="ARBA" id="ARBA00022723"/>
    </source>
</evidence>
<dbReference type="InterPro" id="IPR044130">
    <property type="entry name" value="CuRO_2_Fet3-like"/>
</dbReference>
<keyword evidence="5" id="KW-1003">Cell membrane</keyword>
<dbReference type="PANTHER" id="PTHR11709">
    <property type="entry name" value="MULTI-COPPER OXIDASE"/>
    <property type="match status" value="1"/>
</dbReference>
<dbReference type="CDD" id="cd13899">
    <property type="entry name" value="CuRO_3_Fet3p"/>
    <property type="match status" value="1"/>
</dbReference>
<dbReference type="Pfam" id="PF00394">
    <property type="entry name" value="Cu-oxidase"/>
    <property type="match status" value="1"/>
</dbReference>
<dbReference type="SUPFAM" id="SSF49503">
    <property type="entry name" value="Cupredoxins"/>
    <property type="match status" value="3"/>
</dbReference>
<dbReference type="GO" id="GO:0004322">
    <property type="term" value="F:ferroxidase activity"/>
    <property type="evidence" value="ECO:0000315"/>
    <property type="project" value="CGD"/>
</dbReference>
<evidence type="ECO:0000256" key="7">
    <source>
        <dbReference type="ARBA" id="ARBA00022692"/>
    </source>
</evidence>
<dbReference type="InterPro" id="IPR033138">
    <property type="entry name" value="Cu_oxidase_CS"/>
</dbReference>
<evidence type="ECO:0000256" key="2">
    <source>
        <dbReference type="ARBA" id="ARBA00004162"/>
    </source>
</evidence>
<evidence type="ECO:0000256" key="20">
    <source>
        <dbReference type="SAM" id="SignalP"/>
    </source>
</evidence>
<dbReference type="PROSITE" id="PS00079">
    <property type="entry name" value="MULTICOPPER_OXIDASE1"/>
    <property type="match status" value="2"/>
</dbReference>
<comment type="subcellular location">
    <subcellularLocation>
        <location evidence="2">Cell membrane</location>
        <topology evidence="2">Single-pass membrane protein</topology>
    </subcellularLocation>
</comment>
<dbReference type="STRING" id="237561.A0A1D8PPD8"/>
<evidence type="ECO:0000256" key="14">
    <source>
        <dbReference type="ARBA" id="ARBA00023008"/>
    </source>
</evidence>
<evidence type="ECO:0000256" key="19">
    <source>
        <dbReference type="SAM" id="Phobius"/>
    </source>
</evidence>
<feature type="chain" id="PRO_5009111200" evidence="20">
    <location>
        <begin position="22"/>
        <end position="624"/>
    </location>
</feature>
<evidence type="ECO:0000256" key="5">
    <source>
        <dbReference type="ARBA" id="ARBA00022475"/>
    </source>
</evidence>
<evidence type="ECO:0000256" key="9">
    <source>
        <dbReference type="ARBA" id="ARBA00022729"/>
    </source>
</evidence>
<evidence type="ECO:0000256" key="13">
    <source>
        <dbReference type="ARBA" id="ARBA00023004"/>
    </source>
</evidence>
<dbReference type="CDD" id="cd13877">
    <property type="entry name" value="CuRO_2_Fet3p_like"/>
    <property type="match status" value="1"/>
</dbReference>
<dbReference type="FunFam" id="2.60.40.420:FF:000025">
    <property type="entry name" value="FET5p Multicopper oxidase"/>
    <property type="match status" value="1"/>
</dbReference>
<evidence type="ECO:0000259" key="21">
    <source>
        <dbReference type="Pfam" id="PF00394"/>
    </source>
</evidence>
<feature type="transmembrane region" description="Helical" evidence="19">
    <location>
        <begin position="556"/>
        <end position="578"/>
    </location>
</feature>
<keyword evidence="8" id="KW-0479">Metal-binding</keyword>
<dbReference type="FunCoup" id="A0A1D8PPD8">
    <property type="interactions" value="755"/>
</dbReference>
<dbReference type="GO" id="GO:0001516">
    <property type="term" value="P:prostaglandin biosynthetic process"/>
    <property type="evidence" value="ECO:0000315"/>
    <property type="project" value="CGD"/>
</dbReference>
<dbReference type="FunFam" id="2.60.40.420:FF:000022">
    <property type="entry name" value="FET5p Multicopper oxidase"/>
    <property type="match status" value="1"/>
</dbReference>
<sequence length="624" mass="70633">MRTFLSSFIILTTFLASLIAAETHTWYFKTGWVDANPDGVYPRKMIGFNDSWPLPTLRVKKGDRVQLYLINGFDNLNTTLHFHGLFVRGANQMDGPEMVTQCPIPPGETYLYNFTVTDQVGTYWYHSHTGGQYGDGMRGVFIIEDDDFPYHYDEEVVLTLSDHYHKYSGDIMPAFLTRFNPTGAEPIPQNFLFNETRNATWKVEPGKTYFVRILNIGGFVSQYLWMEDHEFTIVEIDGVYVEKNTTDLIYITVAQRYGVLITTKNSTDKNYAFMNGVDTTMLDSVPADLQVNGTNYIVYNESSALPDAYDIDSYDDALDDFYLKPLSKQKLMDDADYTITVDVQMNVLNDGINYAFFNNISYKAPKVPTLLTVLSAGEAATNELIYGTNTNSFVLQGGDIVDIVLNNFDTGKHPFHLHGHVFQLIERHEAVGSKESAVTFNVSDHAEWPEYPMIRDTVYVKPHSYMVLRFKADNPGVWFFHCHVDWHLEQGLAIVLIEDPQAIQKNEKITENHKRICEKVGVPWEGNAAANSNDYLDLKGENVQVKRLPTGFTTKGIVALVFSCVAAFLGLFTISFYGMNDIAHVEDKVARDLDIDLEAENEDEEEAVVLNQNSSSSDSNSKPH</sequence>
<dbReference type="VEuPathDB" id="FungiDB:C6_00460C_A"/>
<keyword evidence="10" id="KW-0677">Repeat</keyword>
<dbReference type="GO" id="GO:0033215">
    <property type="term" value="P:reductive iron assimilation"/>
    <property type="evidence" value="ECO:0000318"/>
    <property type="project" value="GO_Central"/>
</dbReference>
<evidence type="ECO:0000259" key="22">
    <source>
        <dbReference type="Pfam" id="PF07731"/>
    </source>
</evidence>
<feature type="signal peptide" evidence="20">
    <location>
        <begin position="1"/>
        <end position="21"/>
    </location>
</feature>
<dbReference type="GeneID" id="3647153"/>
<dbReference type="InterPro" id="IPR011706">
    <property type="entry name" value="Cu-oxidase_C"/>
</dbReference>
<keyword evidence="14" id="KW-0186">Copper</keyword>
<reference evidence="25 26" key="1">
    <citation type="journal article" date="2004" name="Proc. Natl. Acad. Sci. U.S.A.">
        <title>The diploid genome sequence of Candida albicans.</title>
        <authorList>
            <person name="Jones T."/>
            <person name="Federspiel N.A."/>
            <person name="Chibana H."/>
            <person name="Dungan J."/>
            <person name="Kalman S."/>
            <person name="Magee B.B."/>
            <person name="Newport G."/>
            <person name="Thorstenson Y.R."/>
            <person name="Agabian N."/>
            <person name="Magee P.T."/>
            <person name="Davis R.W."/>
            <person name="Scherer S."/>
        </authorList>
    </citation>
    <scope>NUCLEOTIDE SEQUENCE [LARGE SCALE GENOMIC DNA]</scope>
    <source>
        <strain evidence="26">SC5314 / ATCC MYA-2876</strain>
    </source>
</reference>
<keyword evidence="6" id="KW-0410">Iron transport</keyword>
<dbReference type="OrthoDB" id="2121828at2759"/>
<dbReference type="CGD" id="CAL0000183587">
    <property type="gene designation" value="FET3"/>
</dbReference>
<evidence type="ECO:0000256" key="18">
    <source>
        <dbReference type="SAM" id="MobiDB-lite"/>
    </source>
</evidence>
<keyword evidence="7 19" id="KW-0812">Transmembrane</keyword>
<evidence type="ECO:0000256" key="3">
    <source>
        <dbReference type="ARBA" id="ARBA00010609"/>
    </source>
</evidence>
<dbReference type="GO" id="GO:0010106">
    <property type="term" value="P:cellular response to iron ion starvation"/>
    <property type="evidence" value="ECO:0000318"/>
    <property type="project" value="GO_Central"/>
</dbReference>
<reference evidence="25 26" key="3">
    <citation type="journal article" date="2013" name="Genome Biol.">
        <title>Assembly of a phased diploid Candida albicans genome facilitates allele-specific measurements and provides a simple model for repeat and indel structure.</title>
        <authorList>
            <person name="Muzzey D."/>
            <person name="Schwartz K."/>
            <person name="Weissman J.S."/>
            <person name="Sherlock G."/>
        </authorList>
    </citation>
    <scope>NUCLEOTIDE SEQUENCE [LARGE SCALE GENOMIC DNA]</scope>
    <source>
        <strain evidence="26">SC5314 / ATCC MYA-2876</strain>
    </source>
</reference>
<dbReference type="GO" id="GO:0005886">
    <property type="term" value="C:plasma membrane"/>
    <property type="evidence" value="ECO:0000314"/>
    <property type="project" value="CGD"/>
</dbReference>
<dbReference type="Proteomes" id="UP000000559">
    <property type="component" value="Chromosome 6"/>
</dbReference>
<evidence type="ECO:0000256" key="16">
    <source>
        <dbReference type="ARBA" id="ARBA00023136"/>
    </source>
</evidence>
<dbReference type="InterPro" id="IPR011707">
    <property type="entry name" value="Cu-oxidase-like_N"/>
</dbReference>
<proteinExistence type="inferred from homology"/>
<keyword evidence="9 20" id="KW-0732">Signal</keyword>
<dbReference type="EMBL" id="CP017628">
    <property type="protein sequence ID" value="AOW29994.1"/>
    <property type="molecule type" value="Genomic_DNA"/>
</dbReference>
<evidence type="ECO:0000259" key="23">
    <source>
        <dbReference type="Pfam" id="PF07732"/>
    </source>
</evidence>
<evidence type="ECO:0000256" key="15">
    <source>
        <dbReference type="ARBA" id="ARBA00023065"/>
    </source>
</evidence>
<evidence type="ECO:0000313" key="24">
    <source>
        <dbReference type="CGD" id="CAL0000183587"/>
    </source>
</evidence>
<dbReference type="AlphaFoldDB" id="A0A1D8PPD8"/>
<evidence type="ECO:0000313" key="26">
    <source>
        <dbReference type="Proteomes" id="UP000000559"/>
    </source>
</evidence>
<reference evidence="25 26" key="2">
    <citation type="journal article" date="2007" name="Genome Biol.">
        <title>Assembly of the Candida albicans genome into sixteen supercontigs aligned on the eight chromosomes.</title>
        <authorList>
            <person name="van het Hoog M."/>
            <person name="Rast T.J."/>
            <person name="Martchenko M."/>
            <person name="Grindle S."/>
            <person name="Dignard D."/>
            <person name="Hogues H."/>
            <person name="Cuomo C."/>
            <person name="Berriman M."/>
            <person name="Scherer S."/>
            <person name="Magee B.B."/>
            <person name="Whiteway M."/>
            <person name="Chibana H."/>
            <person name="Nantel A."/>
            <person name="Magee P.T."/>
        </authorList>
    </citation>
    <scope>GENOME REANNOTATION</scope>
    <source>
        <strain evidence="26">SC5314 / ATCC MYA-2876</strain>
    </source>
</reference>
<dbReference type="Gene3D" id="2.60.40.420">
    <property type="entry name" value="Cupredoxins - blue copper proteins"/>
    <property type="match status" value="3"/>
</dbReference>
<evidence type="ECO:0000256" key="12">
    <source>
        <dbReference type="ARBA" id="ARBA00023002"/>
    </source>
</evidence>
<dbReference type="InterPro" id="IPR001117">
    <property type="entry name" value="Cu-oxidase_2nd"/>
</dbReference>
<dbReference type="PHI-base" id="PHI:11354"/>
<keyword evidence="15" id="KW-0406">Ion transport</keyword>
<keyword evidence="13" id="KW-0408">Iron</keyword>
<dbReference type="Pfam" id="PF07732">
    <property type="entry name" value="Cu-oxidase_3"/>
    <property type="match status" value="1"/>
</dbReference>
<dbReference type="InterPro" id="IPR045087">
    <property type="entry name" value="Cu-oxidase_fam"/>
</dbReference>
<name>A0A1D8PPD8_CANAL</name>
<organism evidence="25 26">
    <name type="scientific">Candida albicans (strain SC5314 / ATCC MYA-2876)</name>
    <name type="common">Yeast</name>
    <dbReference type="NCBI Taxonomy" id="237561"/>
    <lineage>
        <taxon>Eukaryota</taxon>
        <taxon>Fungi</taxon>
        <taxon>Dikarya</taxon>
        <taxon>Ascomycota</taxon>
        <taxon>Saccharomycotina</taxon>
        <taxon>Pichiomycetes</taxon>
        <taxon>Debaryomycetaceae</taxon>
        <taxon>Candida/Lodderomyces clade</taxon>
        <taxon>Candida</taxon>
    </lineage>
</organism>
<dbReference type="GO" id="GO:0005507">
    <property type="term" value="F:copper ion binding"/>
    <property type="evidence" value="ECO:0007669"/>
    <property type="project" value="InterPro"/>
</dbReference>
<dbReference type="GO" id="GO:0034755">
    <property type="term" value="P:iron ion transmembrane transport"/>
    <property type="evidence" value="ECO:0000315"/>
    <property type="project" value="CGD"/>
</dbReference>
<dbReference type="CDD" id="cd13851">
    <property type="entry name" value="CuRO_1_Fet3p"/>
    <property type="match status" value="1"/>
</dbReference>
<keyword evidence="11 19" id="KW-1133">Transmembrane helix</keyword>
<dbReference type="InParanoid" id="A0A1D8PPD8"/>
<evidence type="ECO:0000256" key="10">
    <source>
        <dbReference type="ARBA" id="ARBA00022737"/>
    </source>
</evidence>
<dbReference type="Pfam" id="PF07731">
    <property type="entry name" value="Cu-oxidase_2"/>
    <property type="match status" value="1"/>
</dbReference>
<accession>A0A1D8PPD8</accession>
<feature type="region of interest" description="Disordered" evidence="18">
    <location>
        <begin position="602"/>
        <end position="624"/>
    </location>
</feature>
<evidence type="ECO:0000313" key="25">
    <source>
        <dbReference type="EMBL" id="AOW29994.1"/>
    </source>
</evidence>
<feature type="domain" description="Plastocyanin-like" evidence="22">
    <location>
        <begin position="363"/>
        <end position="501"/>
    </location>
</feature>
<feature type="domain" description="Plastocyanin-like" evidence="21">
    <location>
        <begin position="154"/>
        <end position="301"/>
    </location>
</feature>
<dbReference type="PANTHER" id="PTHR11709:SF361">
    <property type="entry name" value="IRON TRANSPORT MULTICOPPER OXIDASE FET3"/>
    <property type="match status" value="1"/>
</dbReference>
<keyword evidence="12" id="KW-0560">Oxidoreductase</keyword>
<keyword evidence="17" id="KW-0325">Glycoprotein</keyword>
<comment type="cofactor">
    <cofactor evidence="1">
        <name>Cu cation</name>
        <dbReference type="ChEBI" id="CHEBI:23378"/>
    </cofactor>
</comment>
<evidence type="ECO:0000256" key="1">
    <source>
        <dbReference type="ARBA" id="ARBA00001935"/>
    </source>
</evidence>
<dbReference type="GO" id="GO:0033573">
    <property type="term" value="C:high-affinity iron permease complex"/>
    <property type="evidence" value="ECO:0000318"/>
    <property type="project" value="GO_Central"/>
</dbReference>
<keyword evidence="26" id="KW-1185">Reference proteome</keyword>
<dbReference type="InterPro" id="IPR008972">
    <property type="entry name" value="Cupredoxin"/>
</dbReference>
<dbReference type="RefSeq" id="XP_711265.2">
    <property type="nucleotide sequence ID" value="XM_706173.2"/>
</dbReference>
<feature type="compositionally biased region" description="Low complexity" evidence="18">
    <location>
        <begin position="608"/>
        <end position="624"/>
    </location>
</feature>
<keyword evidence="4" id="KW-0813">Transport</keyword>
<gene>
    <name evidence="24 25" type="primary">FET3</name>
    <name evidence="25" type="ordered locus">CAALFM_C600460CA</name>
    <name evidence="24" type="ordered locus">orf19.4213</name>
</gene>
<dbReference type="KEGG" id="cal:CAALFM_C600460CA"/>
<keyword evidence="16 19" id="KW-0472">Membrane</keyword>
<feature type="domain" description="Plastocyanin-like" evidence="23">
    <location>
        <begin position="31"/>
        <end position="146"/>
    </location>
</feature>
<protein>
    <submittedName>
        <fullName evidence="25">Ferroxidase</fullName>
    </submittedName>
</protein>
<evidence type="ECO:0000256" key="17">
    <source>
        <dbReference type="ARBA" id="ARBA00023180"/>
    </source>
</evidence>
<evidence type="ECO:0000256" key="6">
    <source>
        <dbReference type="ARBA" id="ARBA00022496"/>
    </source>
</evidence>
<dbReference type="FunFam" id="2.60.40.420:FF:000024">
    <property type="entry name" value="FET5p Multicopper oxidase"/>
    <property type="match status" value="1"/>
</dbReference>
<evidence type="ECO:0000256" key="4">
    <source>
        <dbReference type="ARBA" id="ARBA00022448"/>
    </source>
</evidence>